<proteinExistence type="predicted"/>
<name>A0ACC2UF21_9FUNG</name>
<protein>
    <submittedName>
        <fullName evidence="1">Uncharacterized protein</fullName>
    </submittedName>
</protein>
<evidence type="ECO:0000313" key="2">
    <source>
        <dbReference type="Proteomes" id="UP001165960"/>
    </source>
</evidence>
<evidence type="ECO:0000313" key="1">
    <source>
        <dbReference type="EMBL" id="KAJ9085121.1"/>
    </source>
</evidence>
<comment type="caution">
    <text evidence="1">The sequence shown here is derived from an EMBL/GenBank/DDBJ whole genome shotgun (WGS) entry which is preliminary data.</text>
</comment>
<dbReference type="EMBL" id="QTSX02000781">
    <property type="protein sequence ID" value="KAJ9085121.1"/>
    <property type="molecule type" value="Genomic_DNA"/>
</dbReference>
<accession>A0ACC2UF21</accession>
<gene>
    <name evidence="1" type="ORF">DSO57_1017121</name>
</gene>
<dbReference type="Proteomes" id="UP001165960">
    <property type="component" value="Unassembled WGS sequence"/>
</dbReference>
<organism evidence="1 2">
    <name type="scientific">Entomophthora muscae</name>
    <dbReference type="NCBI Taxonomy" id="34485"/>
    <lineage>
        <taxon>Eukaryota</taxon>
        <taxon>Fungi</taxon>
        <taxon>Fungi incertae sedis</taxon>
        <taxon>Zoopagomycota</taxon>
        <taxon>Entomophthoromycotina</taxon>
        <taxon>Entomophthoromycetes</taxon>
        <taxon>Entomophthorales</taxon>
        <taxon>Entomophthoraceae</taxon>
        <taxon>Entomophthora</taxon>
    </lineage>
</organism>
<keyword evidence="2" id="KW-1185">Reference proteome</keyword>
<reference evidence="1" key="1">
    <citation type="submission" date="2022-04" db="EMBL/GenBank/DDBJ databases">
        <title>Genome of the entomopathogenic fungus Entomophthora muscae.</title>
        <authorList>
            <person name="Elya C."/>
            <person name="Lovett B.R."/>
            <person name="Lee E."/>
            <person name="Macias A.M."/>
            <person name="Hajek A.E."/>
            <person name="De Bivort B.L."/>
            <person name="Kasson M.T."/>
            <person name="De Fine Licht H.H."/>
            <person name="Stajich J.E."/>
        </authorList>
    </citation>
    <scope>NUCLEOTIDE SEQUENCE</scope>
    <source>
        <strain evidence="1">Berkeley</strain>
    </source>
</reference>
<sequence length="386" mass="42365">MPTQLPSPRTFQQDCNCPYNPHCYNCSELGHISKDCTAPCSICKEPSHYNFICEFNPINHDHKPQGLMMAEQNFEAGKCALSSSAAPQPLNKKSNLEYIFDPDGPSFPFTLIHKRQVCSQGPSPGCKLTPPPMKRTDREDAPSSSVFLPHIPGVAVREVDNQTNPDQPCKPPSSPSLPRAYMRDSKWNPCHPNRFVSLEDEDVLEIEDHYLCLPDLKKYLPFEDNPCYNLVTVESVPKSPHTDGFSSLPSDTPSLEVSPAGAAAWGRRATSQEDKNKGPMAFGSHHFSHPGQMGPAMVSRVSSPGFGPIRFLNAAEENGQGLLADPANLGKPIRSAHGKKVNAHFALYNVDLSNQPIISRVRQDAKGPAKLSNSCNLNHPIKLHAS</sequence>